<accession>A0A4R6U201</accession>
<name>A0A4R6U201_9BACI</name>
<proteinExistence type="predicted"/>
<reference evidence="2 3" key="1">
    <citation type="submission" date="2019-03" db="EMBL/GenBank/DDBJ databases">
        <title>Genomic Encyclopedia of Type Strains, Phase IV (KMG-IV): sequencing the most valuable type-strain genomes for metagenomic binning, comparative biology and taxonomic classification.</title>
        <authorList>
            <person name="Goeker M."/>
        </authorList>
    </citation>
    <scope>NUCLEOTIDE SEQUENCE [LARGE SCALE GENOMIC DNA]</scope>
    <source>
        <strain evidence="2 3">DSM 28697</strain>
    </source>
</reference>
<evidence type="ECO:0000256" key="1">
    <source>
        <dbReference type="SAM" id="Phobius"/>
    </source>
</evidence>
<gene>
    <name evidence="2" type="ORF">EV213_110132</name>
</gene>
<feature type="transmembrane region" description="Helical" evidence="1">
    <location>
        <begin position="6"/>
        <end position="31"/>
    </location>
</feature>
<dbReference type="Proteomes" id="UP000295632">
    <property type="component" value="Unassembled WGS sequence"/>
</dbReference>
<keyword evidence="3" id="KW-1185">Reference proteome</keyword>
<keyword evidence="1" id="KW-0472">Membrane</keyword>
<comment type="caution">
    <text evidence="2">The sequence shown here is derived from an EMBL/GenBank/DDBJ whole genome shotgun (WGS) entry which is preliminary data.</text>
</comment>
<evidence type="ECO:0000313" key="2">
    <source>
        <dbReference type="EMBL" id="TDQ38385.1"/>
    </source>
</evidence>
<evidence type="ECO:0000313" key="3">
    <source>
        <dbReference type="Proteomes" id="UP000295632"/>
    </source>
</evidence>
<keyword evidence="1" id="KW-0812">Transmembrane</keyword>
<organism evidence="2 3">
    <name type="scientific">Aureibacillus halotolerans</name>
    <dbReference type="NCBI Taxonomy" id="1508390"/>
    <lineage>
        <taxon>Bacteria</taxon>
        <taxon>Bacillati</taxon>
        <taxon>Bacillota</taxon>
        <taxon>Bacilli</taxon>
        <taxon>Bacillales</taxon>
        <taxon>Bacillaceae</taxon>
        <taxon>Aureibacillus</taxon>
    </lineage>
</organism>
<dbReference type="AlphaFoldDB" id="A0A4R6U201"/>
<dbReference type="EMBL" id="SNYJ01000010">
    <property type="protein sequence ID" value="TDQ38385.1"/>
    <property type="molecule type" value="Genomic_DNA"/>
</dbReference>
<sequence length="36" mass="4113">MTDYQIIMVVLKVIGLVITLMLSFGTLIFLLTQKKK</sequence>
<evidence type="ECO:0008006" key="4">
    <source>
        <dbReference type="Google" id="ProtNLM"/>
    </source>
</evidence>
<protein>
    <recommendedName>
        <fullName evidence="4">Holin-like toxin</fullName>
    </recommendedName>
</protein>
<keyword evidence="1" id="KW-1133">Transmembrane helix</keyword>